<evidence type="ECO:0000313" key="2">
    <source>
        <dbReference type="EMBL" id="STY16924.1"/>
    </source>
</evidence>
<keyword evidence="2" id="KW-0418">Kinase</keyword>
<protein>
    <submittedName>
        <fullName evidence="2">Carbohydrate kinase, thermoresistant glucokinase family</fullName>
    </submittedName>
    <submittedName>
        <fullName evidence="1">Shikimate kinase</fullName>
    </submittedName>
</protein>
<dbReference type="Proteomes" id="UP000254230">
    <property type="component" value="Unassembled WGS sequence"/>
</dbReference>
<evidence type="ECO:0000313" key="4">
    <source>
        <dbReference type="Proteomes" id="UP000254230"/>
    </source>
</evidence>
<dbReference type="EMBL" id="UGOW01000001">
    <property type="protein sequence ID" value="STY16924.1"/>
    <property type="molecule type" value="Genomic_DNA"/>
</dbReference>
<dbReference type="Pfam" id="PF13238">
    <property type="entry name" value="AAA_18"/>
    <property type="match status" value="1"/>
</dbReference>
<dbReference type="SUPFAM" id="SSF52540">
    <property type="entry name" value="P-loop containing nucleoside triphosphate hydrolases"/>
    <property type="match status" value="1"/>
</dbReference>
<dbReference type="GO" id="GO:0016301">
    <property type="term" value="F:kinase activity"/>
    <property type="evidence" value="ECO:0007669"/>
    <property type="project" value="UniProtKB-KW"/>
</dbReference>
<dbReference type="Gene3D" id="3.40.50.300">
    <property type="entry name" value="P-loop containing nucleotide triphosphate hydrolases"/>
    <property type="match status" value="1"/>
</dbReference>
<proteinExistence type="predicted"/>
<evidence type="ECO:0000313" key="3">
    <source>
        <dbReference type="Proteomes" id="UP000054639"/>
    </source>
</evidence>
<dbReference type="AlphaFoldDB" id="A0A378KPV4"/>
<reference evidence="2 4" key="2">
    <citation type="submission" date="2018-06" db="EMBL/GenBank/DDBJ databases">
        <authorList>
            <consortium name="Pathogen Informatics"/>
            <person name="Doyle S."/>
        </authorList>
    </citation>
    <scope>NUCLEOTIDE SEQUENCE [LARGE SCALE GENOMIC DNA]</scope>
    <source>
        <strain evidence="2 4">NCTC12376</strain>
    </source>
</reference>
<dbReference type="STRING" id="45072.Lqua_0251"/>
<gene>
    <name evidence="1" type="ORF">Lqua_0251</name>
    <name evidence="2" type="ORF">NCTC12376_00717</name>
</gene>
<sequence length="198" mass="23042">MIVFLFGLPGVGKTYIGRLMEQKSGACYWDGDEALTEEMKLAVRDERPFTRQMTTELSSTIINKIKELKKNNPFIIVSQAMLRESDRQLFRAEFDDLQFIYVRCEQEQTSLRIAQRDDFVTVSYFKQLIIAFEPHRKDAESYPTIDNHEKTDEQLIKAFNQLITTPPKVGWKLEFFPDLTGKEKELVSPAFSLINKMS</sequence>
<accession>A0A378KPV4</accession>
<dbReference type="RefSeq" id="WP_058472508.1">
    <property type="nucleotide sequence ID" value="NZ_CAAAIL010000014.1"/>
</dbReference>
<dbReference type="EMBL" id="LNYR01000002">
    <property type="protein sequence ID" value="KTD54744.1"/>
    <property type="molecule type" value="Genomic_DNA"/>
</dbReference>
<organism evidence="2 4">
    <name type="scientific">Legionella quateirensis</name>
    <dbReference type="NCBI Taxonomy" id="45072"/>
    <lineage>
        <taxon>Bacteria</taxon>
        <taxon>Pseudomonadati</taxon>
        <taxon>Pseudomonadota</taxon>
        <taxon>Gammaproteobacteria</taxon>
        <taxon>Legionellales</taxon>
        <taxon>Legionellaceae</taxon>
        <taxon>Legionella</taxon>
    </lineage>
</organism>
<dbReference type="Proteomes" id="UP000054639">
    <property type="component" value="Unassembled WGS sequence"/>
</dbReference>
<keyword evidence="2" id="KW-0808">Transferase</keyword>
<keyword evidence="3" id="KW-1185">Reference proteome</keyword>
<evidence type="ECO:0000313" key="1">
    <source>
        <dbReference type="EMBL" id="KTD54744.1"/>
    </source>
</evidence>
<name>A0A378KPV4_9GAMM</name>
<reference evidence="1 3" key="1">
    <citation type="submission" date="2015-11" db="EMBL/GenBank/DDBJ databases">
        <title>Genomic analysis of 38 Legionella species identifies large and diverse effector repertoires.</title>
        <authorList>
            <person name="Burstein D."/>
            <person name="Amaro F."/>
            <person name="Zusman T."/>
            <person name="Lifshitz Z."/>
            <person name="Cohen O."/>
            <person name="Gilbert J.A."/>
            <person name="Pupko T."/>
            <person name="Shuman H.A."/>
            <person name="Segal G."/>
        </authorList>
    </citation>
    <scope>NUCLEOTIDE SEQUENCE [LARGE SCALE GENOMIC DNA]</scope>
    <source>
        <strain evidence="1 3">ATCC 49507</strain>
    </source>
</reference>
<dbReference type="InterPro" id="IPR027417">
    <property type="entry name" value="P-loop_NTPase"/>
</dbReference>